<dbReference type="OrthoDB" id="3268863at2"/>
<evidence type="ECO:0000313" key="3">
    <source>
        <dbReference type="Proteomes" id="UP000237983"/>
    </source>
</evidence>
<feature type="region of interest" description="Disordered" evidence="1">
    <location>
        <begin position="130"/>
        <end position="155"/>
    </location>
</feature>
<dbReference type="Pfam" id="PF11662">
    <property type="entry name" value="DUF3263"/>
    <property type="match status" value="1"/>
</dbReference>
<dbReference type="AlphaFoldDB" id="A0A2T0VAF9"/>
<sequence>MPVRPNAPSADPLDADSHDTDPAPAPAIDPEPVATDPPATRPDSDPDPDPEPTPAAQPPLLSERDLRVLDFERRWWRHAGAKEEAIRAEFDLPAARYYQLLNAVIDLPGATRTDPMLVKRLQRARAERLQARSARAFTTPTGRQSSGPPNSESND</sequence>
<feature type="region of interest" description="Disordered" evidence="1">
    <location>
        <begin position="1"/>
        <end position="64"/>
    </location>
</feature>
<name>A0A2T0VAF9_9MICO</name>
<evidence type="ECO:0000313" key="2">
    <source>
        <dbReference type="EMBL" id="PRY67172.1"/>
    </source>
</evidence>
<evidence type="ECO:0000256" key="1">
    <source>
        <dbReference type="SAM" id="MobiDB-lite"/>
    </source>
</evidence>
<organism evidence="2 3">
    <name type="scientific">Glaciihabitans tibetensis</name>
    <dbReference type="NCBI Taxonomy" id="1266600"/>
    <lineage>
        <taxon>Bacteria</taxon>
        <taxon>Bacillati</taxon>
        <taxon>Actinomycetota</taxon>
        <taxon>Actinomycetes</taxon>
        <taxon>Micrococcales</taxon>
        <taxon>Microbacteriaceae</taxon>
        <taxon>Glaciihabitans</taxon>
    </lineage>
</organism>
<proteinExistence type="predicted"/>
<dbReference type="InterPro" id="IPR021678">
    <property type="entry name" value="DUF3263"/>
</dbReference>
<accession>A0A2T0VAF9</accession>
<reference evidence="2 3" key="1">
    <citation type="submission" date="2018-03" db="EMBL/GenBank/DDBJ databases">
        <title>Genomic Encyclopedia of Type Strains, Phase III (KMG-III): the genomes of soil and plant-associated and newly described type strains.</title>
        <authorList>
            <person name="Whitman W."/>
        </authorList>
    </citation>
    <scope>NUCLEOTIDE SEQUENCE [LARGE SCALE GENOMIC DNA]</scope>
    <source>
        <strain evidence="2 3">CGMCC 1.12484</strain>
    </source>
</reference>
<keyword evidence="3" id="KW-1185">Reference proteome</keyword>
<dbReference type="Proteomes" id="UP000237983">
    <property type="component" value="Unassembled WGS sequence"/>
</dbReference>
<dbReference type="RefSeq" id="WP_106213669.1">
    <property type="nucleotide sequence ID" value="NZ_PVTL01000007.1"/>
</dbReference>
<comment type="caution">
    <text evidence="2">The sequence shown here is derived from an EMBL/GenBank/DDBJ whole genome shotgun (WGS) entry which is preliminary data.</text>
</comment>
<protein>
    <submittedName>
        <fullName evidence="2">Uncharacterized protein DUF3263</fullName>
    </submittedName>
</protein>
<gene>
    <name evidence="2" type="ORF">B0I08_10766</name>
</gene>
<dbReference type="EMBL" id="PVTL01000007">
    <property type="protein sequence ID" value="PRY67172.1"/>
    <property type="molecule type" value="Genomic_DNA"/>
</dbReference>
<feature type="compositionally biased region" description="Polar residues" evidence="1">
    <location>
        <begin position="138"/>
        <end position="155"/>
    </location>
</feature>